<gene>
    <name evidence="1" type="ORF">ANCCAN_01970</name>
</gene>
<organism evidence="1 2">
    <name type="scientific">Ancylostoma caninum</name>
    <name type="common">Dog hookworm</name>
    <dbReference type="NCBI Taxonomy" id="29170"/>
    <lineage>
        <taxon>Eukaryota</taxon>
        <taxon>Metazoa</taxon>
        <taxon>Ecdysozoa</taxon>
        <taxon>Nematoda</taxon>
        <taxon>Chromadorea</taxon>
        <taxon>Rhabditida</taxon>
        <taxon>Rhabditina</taxon>
        <taxon>Rhabditomorpha</taxon>
        <taxon>Strongyloidea</taxon>
        <taxon>Ancylostomatidae</taxon>
        <taxon>Ancylostomatinae</taxon>
        <taxon>Ancylostoma</taxon>
    </lineage>
</organism>
<evidence type="ECO:0000313" key="1">
    <source>
        <dbReference type="EMBL" id="RCN51882.1"/>
    </source>
</evidence>
<evidence type="ECO:0000313" key="2">
    <source>
        <dbReference type="Proteomes" id="UP000252519"/>
    </source>
</evidence>
<name>A0A368H5L0_ANCCA</name>
<proteinExistence type="predicted"/>
<reference evidence="1 2" key="1">
    <citation type="submission" date="2014-10" db="EMBL/GenBank/DDBJ databases">
        <title>Draft genome of the hookworm Ancylostoma caninum.</title>
        <authorList>
            <person name="Mitreva M."/>
        </authorList>
    </citation>
    <scope>NUCLEOTIDE SEQUENCE [LARGE SCALE GENOMIC DNA]</scope>
    <source>
        <strain evidence="1 2">Baltimore</strain>
    </source>
</reference>
<dbReference type="Proteomes" id="UP000252519">
    <property type="component" value="Unassembled WGS sequence"/>
</dbReference>
<comment type="caution">
    <text evidence="1">The sequence shown here is derived from an EMBL/GenBank/DDBJ whole genome shotgun (WGS) entry which is preliminary data.</text>
</comment>
<dbReference type="AlphaFoldDB" id="A0A368H5L0"/>
<sequence>MSKRCSERLPEQTGTNTVEIRRFMYPWTRRTETMPFSSNGSYCSLQFG</sequence>
<keyword evidence="2" id="KW-1185">Reference proteome</keyword>
<protein>
    <submittedName>
        <fullName evidence="1">Uncharacterized protein</fullName>
    </submittedName>
</protein>
<accession>A0A368H5L0</accession>
<dbReference type="EMBL" id="JOJR01000010">
    <property type="protein sequence ID" value="RCN51882.1"/>
    <property type="molecule type" value="Genomic_DNA"/>
</dbReference>